<evidence type="ECO:0000256" key="4">
    <source>
        <dbReference type="ARBA" id="ARBA00022692"/>
    </source>
</evidence>
<keyword evidence="9 14" id="KW-0408">Iron</keyword>
<evidence type="ECO:0000313" key="18">
    <source>
        <dbReference type="RefSeq" id="XP_046602693.1"/>
    </source>
</evidence>
<accession>A0A6J0C045</accession>
<dbReference type="SUPFAM" id="SSF55856">
    <property type="entry name" value="Cytochrome b5-like heme/steroid binding domain"/>
    <property type="match status" value="1"/>
</dbReference>
<protein>
    <recommendedName>
        <fullName evidence="13">Cytochrome b5</fullName>
    </recommendedName>
</protein>
<dbReference type="PROSITE" id="PS00191">
    <property type="entry name" value="CYTOCHROME_B5_1"/>
    <property type="match status" value="1"/>
</dbReference>
<feature type="transmembrane region" description="Helical" evidence="14">
    <location>
        <begin position="112"/>
        <end position="131"/>
    </location>
</feature>
<comment type="subcellular location">
    <subcellularLocation>
        <location evidence="1">Endoplasmic reticulum membrane</location>
        <topology evidence="1">Single-pass membrane protein</topology>
        <orientation evidence="1">Cytoplasmic side</orientation>
    </subcellularLocation>
    <subcellularLocation>
        <location evidence="11">Microsome membrane</location>
        <topology evidence="11">Single-pass membrane protein</topology>
        <orientation evidence="11">Cytoplasmic side</orientation>
    </subcellularLocation>
</comment>
<dbReference type="PANTHER" id="PTHR19359:SF150">
    <property type="entry name" value="CYTOCHROME B5"/>
    <property type="match status" value="1"/>
</dbReference>
<keyword evidence="5 14" id="KW-0479">Metal-binding</keyword>
<evidence type="ECO:0000259" key="15">
    <source>
        <dbReference type="PROSITE" id="PS50255"/>
    </source>
</evidence>
<dbReference type="AlphaFoldDB" id="A0A6J0C045"/>
<evidence type="ECO:0000256" key="5">
    <source>
        <dbReference type="ARBA" id="ARBA00022723"/>
    </source>
</evidence>
<evidence type="ECO:0000256" key="9">
    <source>
        <dbReference type="ARBA" id="ARBA00023004"/>
    </source>
</evidence>
<keyword evidence="3 14" id="KW-0349">Heme</keyword>
<proteinExistence type="inferred from homology"/>
<dbReference type="InterPro" id="IPR001199">
    <property type="entry name" value="Cyt_B5-like_heme/steroid-bd"/>
</dbReference>
<keyword evidence="10 14" id="KW-0472">Membrane</keyword>
<dbReference type="RefSeq" id="XP_046602693.1">
    <property type="nucleotide sequence ID" value="XM_046746737.1"/>
</dbReference>
<dbReference type="GO" id="GO:0005789">
    <property type="term" value="C:endoplasmic reticulum membrane"/>
    <property type="evidence" value="ECO:0007669"/>
    <property type="project" value="UniProtKB-SubCell"/>
</dbReference>
<dbReference type="InterPro" id="IPR018506">
    <property type="entry name" value="Cyt_B5_heme-BS"/>
</dbReference>
<evidence type="ECO:0000256" key="11">
    <source>
        <dbReference type="ARBA" id="ARBA00037877"/>
    </source>
</evidence>
<dbReference type="Pfam" id="PF00173">
    <property type="entry name" value="Cyt-b5"/>
    <property type="match status" value="1"/>
</dbReference>
<reference evidence="17 18" key="1">
    <citation type="submission" date="2025-05" db="UniProtKB">
        <authorList>
            <consortium name="RefSeq"/>
        </authorList>
    </citation>
    <scope>IDENTIFICATION</scope>
    <source>
        <tissue evidence="17 18">Thorax and Abdomen</tissue>
    </source>
</reference>
<dbReference type="InterPro" id="IPR036400">
    <property type="entry name" value="Cyt_B5-like_heme/steroid_sf"/>
</dbReference>
<evidence type="ECO:0000256" key="3">
    <source>
        <dbReference type="ARBA" id="ARBA00022617"/>
    </source>
</evidence>
<comment type="similarity">
    <text evidence="12 14">Belongs to the cytochrome b5 family.</text>
</comment>
<keyword evidence="6" id="KW-0256">Endoplasmic reticulum</keyword>
<keyword evidence="8" id="KW-0249">Electron transport</keyword>
<gene>
    <name evidence="17 18" type="primary">LOC107224385</name>
</gene>
<sequence>MASGKKLFTRKQVEESKEQGTNLFILHDKVYDVGPFLNEHPGGEEVLSEQRNKDGSEAFDDVGHSEDAKELMQKYEIGEIVEAERLNIKPKKVEWIASKSGQSQKSAEEGSGLPYGLIAVAVVVLLIAYNLGLFSSSAQ</sequence>
<keyword evidence="16" id="KW-1185">Reference proteome</keyword>
<evidence type="ECO:0000313" key="17">
    <source>
        <dbReference type="RefSeq" id="XP_015519897.2"/>
    </source>
</evidence>
<keyword evidence="2" id="KW-0813">Transport</keyword>
<dbReference type="Proteomes" id="UP000829291">
    <property type="component" value="Chromosome 1"/>
</dbReference>
<evidence type="ECO:0000256" key="6">
    <source>
        <dbReference type="ARBA" id="ARBA00022824"/>
    </source>
</evidence>
<dbReference type="GeneID" id="107224385"/>
<dbReference type="RefSeq" id="XP_015519897.2">
    <property type="nucleotide sequence ID" value="XM_015664411.2"/>
</dbReference>
<dbReference type="InterPro" id="IPR050668">
    <property type="entry name" value="Cytochrome_b5"/>
</dbReference>
<evidence type="ECO:0000256" key="8">
    <source>
        <dbReference type="ARBA" id="ARBA00022982"/>
    </source>
</evidence>
<dbReference type="PROSITE" id="PS50255">
    <property type="entry name" value="CYTOCHROME_B5_2"/>
    <property type="match status" value="1"/>
</dbReference>
<dbReference type="SMART" id="SM01117">
    <property type="entry name" value="Cyt-b5"/>
    <property type="match status" value="1"/>
</dbReference>
<dbReference type="OrthoDB" id="260519at2759"/>
<dbReference type="PRINTS" id="PR00363">
    <property type="entry name" value="CYTOCHROMEB5"/>
</dbReference>
<dbReference type="Gene3D" id="3.10.120.10">
    <property type="entry name" value="Cytochrome b5-like heme/steroid binding domain"/>
    <property type="match status" value="1"/>
</dbReference>
<keyword evidence="7" id="KW-0492">Microsome</keyword>
<evidence type="ECO:0000256" key="7">
    <source>
        <dbReference type="ARBA" id="ARBA00022848"/>
    </source>
</evidence>
<evidence type="ECO:0000256" key="12">
    <source>
        <dbReference type="ARBA" id="ARBA00038168"/>
    </source>
</evidence>
<name>A0A6J0C045_NEOLC</name>
<feature type="domain" description="Cytochrome b5 heme-binding" evidence="15">
    <location>
        <begin position="5"/>
        <end position="81"/>
    </location>
</feature>
<evidence type="ECO:0000256" key="2">
    <source>
        <dbReference type="ARBA" id="ARBA00022448"/>
    </source>
</evidence>
<dbReference type="PANTHER" id="PTHR19359">
    <property type="entry name" value="CYTOCHROME B5"/>
    <property type="match status" value="1"/>
</dbReference>
<evidence type="ECO:0000256" key="1">
    <source>
        <dbReference type="ARBA" id="ARBA00004131"/>
    </source>
</evidence>
<evidence type="ECO:0000256" key="14">
    <source>
        <dbReference type="RuleBase" id="RU362121"/>
    </source>
</evidence>
<dbReference type="GO" id="GO:0020037">
    <property type="term" value="F:heme binding"/>
    <property type="evidence" value="ECO:0007669"/>
    <property type="project" value="UniProtKB-UniRule"/>
</dbReference>
<dbReference type="KEGG" id="nlo:107224385"/>
<evidence type="ECO:0000256" key="13">
    <source>
        <dbReference type="ARBA" id="ARBA00039806"/>
    </source>
</evidence>
<dbReference type="GO" id="GO:0046872">
    <property type="term" value="F:metal ion binding"/>
    <property type="evidence" value="ECO:0007669"/>
    <property type="project" value="UniProtKB-UniRule"/>
</dbReference>
<keyword evidence="4 14" id="KW-0812">Transmembrane</keyword>
<evidence type="ECO:0000256" key="10">
    <source>
        <dbReference type="ARBA" id="ARBA00023136"/>
    </source>
</evidence>
<organism evidence="16 17">
    <name type="scientific">Neodiprion lecontei</name>
    <name type="common">Redheaded pine sawfly</name>
    <dbReference type="NCBI Taxonomy" id="441921"/>
    <lineage>
        <taxon>Eukaryota</taxon>
        <taxon>Metazoa</taxon>
        <taxon>Ecdysozoa</taxon>
        <taxon>Arthropoda</taxon>
        <taxon>Hexapoda</taxon>
        <taxon>Insecta</taxon>
        <taxon>Pterygota</taxon>
        <taxon>Neoptera</taxon>
        <taxon>Endopterygota</taxon>
        <taxon>Hymenoptera</taxon>
        <taxon>Tenthredinoidea</taxon>
        <taxon>Diprionidae</taxon>
        <taxon>Diprioninae</taxon>
        <taxon>Neodiprion</taxon>
    </lineage>
</organism>
<evidence type="ECO:0000313" key="16">
    <source>
        <dbReference type="Proteomes" id="UP000829291"/>
    </source>
</evidence>
<keyword evidence="14" id="KW-1133">Transmembrane helix</keyword>